<evidence type="ECO:0000313" key="8">
    <source>
        <dbReference type="EMBL" id="EES09185.2"/>
    </source>
</evidence>
<dbReference type="PANTHER" id="PTHR31234">
    <property type="entry name" value="LATE EMBRYOGENESIS ABUNDANT (LEA) HYDROXYPROLINE-RICH GLYCOPROTEIN FAMILY"/>
    <property type="match status" value="1"/>
</dbReference>
<evidence type="ECO:0000256" key="5">
    <source>
        <dbReference type="SAM" id="MobiDB-lite"/>
    </source>
</evidence>
<protein>
    <recommendedName>
        <fullName evidence="7">Late embryogenesis abundant protein LEA-2 subgroup domain-containing protein</fullName>
    </recommendedName>
</protein>
<evidence type="ECO:0000256" key="6">
    <source>
        <dbReference type="SAM" id="Phobius"/>
    </source>
</evidence>
<dbReference type="InterPro" id="IPR044839">
    <property type="entry name" value="NDR1-like"/>
</dbReference>
<evidence type="ECO:0000256" key="4">
    <source>
        <dbReference type="ARBA" id="ARBA00023136"/>
    </source>
</evidence>
<comment type="subcellular location">
    <subcellularLocation>
        <location evidence="1">Membrane</location>
        <topology evidence="1">Single-pass membrane protein</topology>
    </subcellularLocation>
</comment>
<dbReference type="EMBL" id="CM000764">
    <property type="protein sequence ID" value="EES09185.2"/>
    <property type="molecule type" value="Genomic_DNA"/>
</dbReference>
<keyword evidence="4 6" id="KW-0472">Membrane</keyword>
<dbReference type="InParanoid" id="C5Y3Z3"/>
<dbReference type="GO" id="GO:0016020">
    <property type="term" value="C:membrane"/>
    <property type="evidence" value="ECO:0007669"/>
    <property type="project" value="UniProtKB-SubCell"/>
</dbReference>
<accession>C5Y3Z3</accession>
<feature type="region of interest" description="Disordered" evidence="5">
    <location>
        <begin position="54"/>
        <end position="75"/>
    </location>
</feature>
<dbReference type="Proteomes" id="UP000000768">
    <property type="component" value="Chromosome 5"/>
</dbReference>
<evidence type="ECO:0000256" key="1">
    <source>
        <dbReference type="ARBA" id="ARBA00004167"/>
    </source>
</evidence>
<feature type="domain" description="Late embryogenesis abundant protein LEA-2 subgroup" evidence="7">
    <location>
        <begin position="259"/>
        <end position="367"/>
    </location>
</feature>
<evidence type="ECO:0000313" key="9">
    <source>
        <dbReference type="Proteomes" id="UP000000768"/>
    </source>
</evidence>
<feature type="compositionally biased region" description="Low complexity" evidence="5">
    <location>
        <begin position="63"/>
        <end position="72"/>
    </location>
</feature>
<evidence type="ECO:0000259" key="7">
    <source>
        <dbReference type="Pfam" id="PF03168"/>
    </source>
</evidence>
<name>C5Y3Z3_SORBI</name>
<organism evidence="8 9">
    <name type="scientific">Sorghum bicolor</name>
    <name type="common">Sorghum</name>
    <name type="synonym">Sorghum vulgare</name>
    <dbReference type="NCBI Taxonomy" id="4558"/>
    <lineage>
        <taxon>Eukaryota</taxon>
        <taxon>Viridiplantae</taxon>
        <taxon>Streptophyta</taxon>
        <taxon>Embryophyta</taxon>
        <taxon>Tracheophyta</taxon>
        <taxon>Spermatophyta</taxon>
        <taxon>Magnoliopsida</taxon>
        <taxon>Liliopsida</taxon>
        <taxon>Poales</taxon>
        <taxon>Poaceae</taxon>
        <taxon>PACMAD clade</taxon>
        <taxon>Panicoideae</taxon>
        <taxon>Andropogonodae</taxon>
        <taxon>Andropogoneae</taxon>
        <taxon>Sorghinae</taxon>
        <taxon>Sorghum</taxon>
    </lineage>
</organism>
<keyword evidence="2 6" id="KW-0812">Transmembrane</keyword>
<keyword evidence="3 6" id="KW-1133">Transmembrane helix</keyword>
<feature type="compositionally biased region" description="Low complexity" evidence="5">
    <location>
        <begin position="109"/>
        <end position="119"/>
    </location>
</feature>
<dbReference type="GO" id="GO:0098542">
    <property type="term" value="P:defense response to other organism"/>
    <property type="evidence" value="ECO:0007669"/>
    <property type="project" value="InterPro"/>
</dbReference>
<reference evidence="8 9" key="1">
    <citation type="journal article" date="2009" name="Nature">
        <title>The Sorghum bicolor genome and the diversification of grasses.</title>
        <authorList>
            <person name="Paterson A.H."/>
            <person name="Bowers J.E."/>
            <person name="Bruggmann R."/>
            <person name="Dubchak I."/>
            <person name="Grimwood J."/>
            <person name="Gundlach H."/>
            <person name="Haberer G."/>
            <person name="Hellsten U."/>
            <person name="Mitros T."/>
            <person name="Poliakov A."/>
            <person name="Schmutz J."/>
            <person name="Spannagl M."/>
            <person name="Tang H."/>
            <person name="Wang X."/>
            <person name="Wicker T."/>
            <person name="Bharti A.K."/>
            <person name="Chapman J."/>
            <person name="Feltus F.A."/>
            <person name="Gowik U."/>
            <person name="Grigoriev I.V."/>
            <person name="Lyons E."/>
            <person name="Maher C.A."/>
            <person name="Martis M."/>
            <person name="Narechania A."/>
            <person name="Otillar R.P."/>
            <person name="Penning B.W."/>
            <person name="Salamov A.A."/>
            <person name="Wang Y."/>
            <person name="Zhang L."/>
            <person name="Carpita N.C."/>
            <person name="Freeling M."/>
            <person name="Gingle A.R."/>
            <person name="Hash C.T."/>
            <person name="Keller B."/>
            <person name="Klein P."/>
            <person name="Kresovich S."/>
            <person name="McCann M.C."/>
            <person name="Ming R."/>
            <person name="Peterson D.G."/>
            <person name="Mehboob-ur-Rahman"/>
            <person name="Ware D."/>
            <person name="Westhoff P."/>
            <person name="Mayer K.F."/>
            <person name="Messing J."/>
            <person name="Rokhsar D.S."/>
        </authorList>
    </citation>
    <scope>NUCLEOTIDE SEQUENCE [LARGE SCALE GENOMIC DNA]</scope>
    <source>
        <strain evidence="9">cv. BTx623</strain>
    </source>
</reference>
<dbReference type="HOGENOM" id="CLU_051752_0_0_1"/>
<dbReference type="Pfam" id="PF03168">
    <property type="entry name" value="LEA_2"/>
    <property type="match status" value="1"/>
</dbReference>
<evidence type="ECO:0000256" key="3">
    <source>
        <dbReference type="ARBA" id="ARBA00022989"/>
    </source>
</evidence>
<dbReference type="Gramene" id="EES09185">
    <property type="protein sequence ID" value="EES09185"/>
    <property type="gene ID" value="SORBI_3005G021800"/>
</dbReference>
<dbReference type="OMA" id="TMADRVH"/>
<dbReference type="OrthoDB" id="1849707at2759"/>
<gene>
    <name evidence="8" type="ORF">SORBI_3005G021800</name>
</gene>
<feature type="region of interest" description="Disordered" evidence="5">
    <location>
        <begin position="95"/>
        <end position="189"/>
    </location>
</feature>
<feature type="compositionally biased region" description="Pro residues" evidence="5">
    <location>
        <begin position="99"/>
        <end position="108"/>
    </location>
</feature>
<dbReference type="STRING" id="4558.C5Y3Z3"/>
<feature type="transmembrane region" description="Helical" evidence="6">
    <location>
        <begin position="203"/>
        <end position="225"/>
    </location>
</feature>
<dbReference type="KEGG" id="sbi:8069259"/>
<evidence type="ECO:0000256" key="2">
    <source>
        <dbReference type="ARBA" id="ARBA00022692"/>
    </source>
</evidence>
<proteinExistence type="predicted"/>
<reference evidence="9" key="2">
    <citation type="journal article" date="2018" name="Plant J.">
        <title>The Sorghum bicolor reference genome: improved assembly, gene annotations, a transcriptome atlas, and signatures of genome organization.</title>
        <authorList>
            <person name="McCormick R.F."/>
            <person name="Truong S.K."/>
            <person name="Sreedasyam A."/>
            <person name="Jenkins J."/>
            <person name="Shu S."/>
            <person name="Sims D."/>
            <person name="Kennedy M."/>
            <person name="Amirebrahimi M."/>
            <person name="Weers B.D."/>
            <person name="McKinley B."/>
            <person name="Mattison A."/>
            <person name="Morishige D.T."/>
            <person name="Grimwood J."/>
            <person name="Schmutz J."/>
            <person name="Mullet J.E."/>
        </authorList>
    </citation>
    <scope>NUCLEOTIDE SEQUENCE [LARGE SCALE GENOMIC DNA]</scope>
    <source>
        <strain evidence="9">cv. BTx623</strain>
    </source>
</reference>
<dbReference type="AlphaFoldDB" id="C5Y3Z3"/>
<dbReference type="PANTHER" id="PTHR31234:SF70">
    <property type="entry name" value="LATE EMBRYOGENESIS ABUNDANT PROTEIN LEA-2 SUBGROUP DOMAIN-CONTAINING PROTEIN"/>
    <property type="match status" value="1"/>
</dbReference>
<keyword evidence="9" id="KW-1185">Reference proteome</keyword>
<dbReference type="InterPro" id="IPR004864">
    <property type="entry name" value="LEA_2"/>
</dbReference>
<sequence length="396" mass="43539">MTVSLVSFSFFLPSFLLPRRRRRTRPPLLDRPHASIKRRAQRSLPRHFRLARLSSVSERRESSQPPCCTSTVPSPPHHRRPFLPFHFHYRRTMADRVHPAPPPPPPPALISSSSPPHQQQPHDQHAGAAGAVPPPPAPTTDTTPLQQHPSFARPAAPPPGTYIVQVPKDQVLRVPPPDRARRYKKLSSRPARRRALRRACCCAIAIVLLLVALAAAFVGAVYLIYRPRAPSFSVASLSIHGLNTTSLSSSLSPRLDAVVRADNARNKKVGIEYRGGGEVAVSYDSGGSGARLAAGAWPAFRQPPRNVTAFAVSMTGNGVRLTEDQAKRIATEQAAGAVPLQVEATLHVRLRFGGVLRTWTVDVRARCDVAVDRLDGDAVAVNRGCKVKVRPLWWWW</sequence>
<dbReference type="eggNOG" id="ENOG502QUZX">
    <property type="taxonomic scope" value="Eukaryota"/>
</dbReference>